<proteinExistence type="predicted"/>
<protein>
    <recommendedName>
        <fullName evidence="2">Endonuclease/exonuclease/phosphatase domain-containing protein</fullName>
    </recommendedName>
</protein>
<evidence type="ECO:0000259" key="2">
    <source>
        <dbReference type="Pfam" id="PF03372"/>
    </source>
</evidence>
<dbReference type="Gene3D" id="3.60.10.10">
    <property type="entry name" value="Endonuclease/exonuclease/phosphatase"/>
    <property type="match status" value="1"/>
</dbReference>
<dbReference type="InterPro" id="IPR036691">
    <property type="entry name" value="Endo/exonu/phosph_ase_sf"/>
</dbReference>
<dbReference type="STRING" id="41875.K8EK84"/>
<dbReference type="AlphaFoldDB" id="K8EK84"/>
<dbReference type="Pfam" id="PF03372">
    <property type="entry name" value="Exo_endo_phos"/>
    <property type="match status" value="1"/>
</dbReference>
<name>K8EK84_9CHLO</name>
<feature type="domain" description="Endonuclease/exonuclease/phosphatase" evidence="2">
    <location>
        <begin position="94"/>
        <end position="346"/>
    </location>
</feature>
<evidence type="ECO:0000256" key="1">
    <source>
        <dbReference type="SAM" id="MobiDB-lite"/>
    </source>
</evidence>
<evidence type="ECO:0000313" key="4">
    <source>
        <dbReference type="Proteomes" id="UP000198341"/>
    </source>
</evidence>
<dbReference type="Proteomes" id="UP000198341">
    <property type="component" value="Chromosome 11"/>
</dbReference>
<organism evidence="3 4">
    <name type="scientific">Bathycoccus prasinos</name>
    <dbReference type="NCBI Taxonomy" id="41875"/>
    <lineage>
        <taxon>Eukaryota</taxon>
        <taxon>Viridiplantae</taxon>
        <taxon>Chlorophyta</taxon>
        <taxon>Mamiellophyceae</taxon>
        <taxon>Mamiellales</taxon>
        <taxon>Bathycoccaceae</taxon>
        <taxon>Bathycoccus</taxon>
    </lineage>
</organism>
<sequence>MANVLLPSWMCMGPRHNNSSYSKSIDPSTSLTFVSYNILADALSGNEAGFSSENEDLVFENRAGKILKKIFPREDKEDKEDNNNNNNNENDSTSNPDVICVQECDHYYDFFEPEMQKRGYFGIYREDKWSPCQKFSNELKDGLAIFCKRETVELVGMHVSTTAETKEQDAKVLFARLIMKKSLTRQEVVVINAHLESGQSPDKVVTRVNQAKEMCSRLNAFCVAQCSNINTVQIVVCGDFNATPEEPCMEHLRGRGLKSAYEDLETSNSSKNGEQEQQQLEGEEPFFTTFKTRLGFFKNGTSKRVSDYIMYSAHRGAKIVSRVEPQQSGFGEGVVGLPSKTQPSDHLCLRSRVSFEHPIVATPTSNGGAQAK</sequence>
<dbReference type="GO" id="GO:0000175">
    <property type="term" value="F:3'-5'-RNA exonuclease activity"/>
    <property type="evidence" value="ECO:0007669"/>
    <property type="project" value="TreeGrafter"/>
</dbReference>
<gene>
    <name evidence="3" type="ordered locus">Bathy11g03490</name>
</gene>
<evidence type="ECO:0000313" key="3">
    <source>
        <dbReference type="EMBL" id="CCO18652.1"/>
    </source>
</evidence>
<dbReference type="EMBL" id="FO082268">
    <property type="protein sequence ID" value="CCO18652.1"/>
    <property type="molecule type" value="Genomic_DNA"/>
</dbReference>
<dbReference type="KEGG" id="bpg:Bathy11g03490"/>
<dbReference type="eggNOG" id="KOG0620">
    <property type="taxonomic scope" value="Eukaryota"/>
</dbReference>
<dbReference type="InterPro" id="IPR050410">
    <property type="entry name" value="CCR4/nocturin_mRNA_transcr"/>
</dbReference>
<feature type="compositionally biased region" description="Basic and acidic residues" evidence="1">
    <location>
        <begin position="71"/>
        <end position="82"/>
    </location>
</feature>
<feature type="region of interest" description="Disordered" evidence="1">
    <location>
        <begin position="263"/>
        <end position="283"/>
    </location>
</feature>
<dbReference type="PANTHER" id="PTHR12121:SF36">
    <property type="entry name" value="ENDONUCLEASE_EXONUCLEASE_PHOSPHATASE DOMAIN-CONTAINING PROTEIN"/>
    <property type="match status" value="1"/>
</dbReference>
<keyword evidence="4" id="KW-1185">Reference proteome</keyword>
<reference evidence="3 4" key="1">
    <citation type="submission" date="2011-10" db="EMBL/GenBank/DDBJ databases">
        <authorList>
            <person name="Genoscope - CEA"/>
        </authorList>
    </citation>
    <scope>NUCLEOTIDE SEQUENCE [LARGE SCALE GENOMIC DNA]</scope>
    <source>
        <strain evidence="3 4">RCC 1105</strain>
    </source>
</reference>
<feature type="region of interest" description="Disordered" evidence="1">
    <location>
        <begin position="70"/>
        <end position="96"/>
    </location>
</feature>
<accession>K8EK84</accession>
<dbReference type="RefSeq" id="XP_007510307.1">
    <property type="nucleotide sequence ID" value="XM_007510245.1"/>
</dbReference>
<dbReference type="SUPFAM" id="SSF56219">
    <property type="entry name" value="DNase I-like"/>
    <property type="match status" value="1"/>
</dbReference>
<dbReference type="PANTHER" id="PTHR12121">
    <property type="entry name" value="CARBON CATABOLITE REPRESSOR PROTEIN 4"/>
    <property type="match status" value="1"/>
</dbReference>
<dbReference type="GeneID" id="19013028"/>
<dbReference type="OrthoDB" id="2866996at2759"/>
<dbReference type="InterPro" id="IPR005135">
    <property type="entry name" value="Endo/exonuclease/phosphatase"/>
</dbReference>